<evidence type="ECO:0000313" key="1">
    <source>
        <dbReference type="EMBL" id="SNV95330.1"/>
    </source>
</evidence>
<organism evidence="1 2">
    <name type="scientific">Serratia ficaria</name>
    <dbReference type="NCBI Taxonomy" id="61651"/>
    <lineage>
        <taxon>Bacteria</taxon>
        <taxon>Pseudomonadati</taxon>
        <taxon>Pseudomonadota</taxon>
        <taxon>Gammaproteobacteria</taxon>
        <taxon>Enterobacterales</taxon>
        <taxon>Yersiniaceae</taxon>
        <taxon>Serratia</taxon>
    </lineage>
</organism>
<proteinExistence type="predicted"/>
<dbReference type="AlphaFoldDB" id="A0A240BIN2"/>
<name>A0A240BIN2_SERFI</name>
<gene>
    <name evidence="1" type="ORF">SAMEA4384070_01211</name>
</gene>
<reference evidence="1 2" key="1">
    <citation type="submission" date="2017-06" db="EMBL/GenBank/DDBJ databases">
        <authorList>
            <consortium name="Pathogen Informatics"/>
        </authorList>
    </citation>
    <scope>NUCLEOTIDE SEQUENCE [LARGE SCALE GENOMIC DNA]</scope>
    <source>
        <strain evidence="1 2">NCTC12148</strain>
    </source>
</reference>
<dbReference type="Proteomes" id="UP000215134">
    <property type="component" value="Chromosome 1"/>
</dbReference>
<accession>A0A240BIN2</accession>
<evidence type="ECO:0000313" key="2">
    <source>
        <dbReference type="Proteomes" id="UP000215134"/>
    </source>
</evidence>
<dbReference type="KEGG" id="sfj:SAMEA4384070_1211"/>
<dbReference type="EMBL" id="LT906479">
    <property type="protein sequence ID" value="SNV95330.1"/>
    <property type="molecule type" value="Genomic_DNA"/>
</dbReference>
<keyword evidence="2" id="KW-1185">Reference proteome</keyword>
<sequence>MMIHDVNRDDYIYEHDKPVYVRSYCRIRFGEVENVRQHFRSYPN</sequence>
<protein>
    <submittedName>
        <fullName evidence="1">Uncharacterized protein</fullName>
    </submittedName>
</protein>